<proteinExistence type="predicted"/>
<organism evidence="1 2">
    <name type="scientific">Saccharopolyspora halophila</name>
    <dbReference type="NCBI Taxonomy" id="405551"/>
    <lineage>
        <taxon>Bacteria</taxon>
        <taxon>Bacillati</taxon>
        <taxon>Actinomycetota</taxon>
        <taxon>Actinomycetes</taxon>
        <taxon>Pseudonocardiales</taxon>
        <taxon>Pseudonocardiaceae</taxon>
        <taxon>Saccharopolyspora</taxon>
    </lineage>
</organism>
<evidence type="ECO:0000313" key="2">
    <source>
        <dbReference type="Proteomes" id="UP001501218"/>
    </source>
</evidence>
<dbReference type="EMBL" id="BAAARA010000007">
    <property type="protein sequence ID" value="GAA2345394.1"/>
    <property type="molecule type" value="Genomic_DNA"/>
</dbReference>
<dbReference type="Proteomes" id="UP001501218">
    <property type="component" value="Unassembled WGS sequence"/>
</dbReference>
<sequence>MIEVLALRQQWCRPGEPILWCERTTLGVEFDVEGLDRSGEPQRSRGARTAFGAVGKAAGTVLGVAEAVAGSDGGSELIDPPVGVVFGPGPDCSAAHALSRVPENERAGCWVLTPDRLGWASIREEAAEPEESQGLLGGAMRFGRGAAKFARDLATQQPDHEPGVAVPVPRASPQLEIARSEIVEISAHQRKFGNGYKWHKPWYLRVRLSDGSGFDLGRSEDESRAQRAVAMARGSL</sequence>
<accession>A0ABN3G6T2</accession>
<dbReference type="RefSeq" id="WP_344129904.1">
    <property type="nucleotide sequence ID" value="NZ_BAAARA010000007.1"/>
</dbReference>
<name>A0ABN3G6T2_9PSEU</name>
<gene>
    <name evidence="1" type="ORF">GCM10009854_22790</name>
</gene>
<evidence type="ECO:0000313" key="1">
    <source>
        <dbReference type="EMBL" id="GAA2345394.1"/>
    </source>
</evidence>
<keyword evidence="2" id="KW-1185">Reference proteome</keyword>
<protein>
    <submittedName>
        <fullName evidence="1">Uncharacterized protein</fullName>
    </submittedName>
</protein>
<comment type="caution">
    <text evidence="1">The sequence shown here is derived from an EMBL/GenBank/DDBJ whole genome shotgun (WGS) entry which is preliminary data.</text>
</comment>
<reference evidence="1 2" key="1">
    <citation type="journal article" date="2019" name="Int. J. Syst. Evol. Microbiol.">
        <title>The Global Catalogue of Microorganisms (GCM) 10K type strain sequencing project: providing services to taxonomists for standard genome sequencing and annotation.</title>
        <authorList>
            <consortium name="The Broad Institute Genomics Platform"/>
            <consortium name="The Broad Institute Genome Sequencing Center for Infectious Disease"/>
            <person name="Wu L."/>
            <person name="Ma J."/>
        </authorList>
    </citation>
    <scope>NUCLEOTIDE SEQUENCE [LARGE SCALE GENOMIC DNA]</scope>
    <source>
        <strain evidence="1 2">JCM 16221</strain>
    </source>
</reference>